<organism evidence="1 2">
    <name type="scientific">Natronorubrum thiooxidans</name>
    <dbReference type="NCBI Taxonomy" id="308853"/>
    <lineage>
        <taxon>Archaea</taxon>
        <taxon>Methanobacteriati</taxon>
        <taxon>Methanobacteriota</taxon>
        <taxon>Stenosarchaea group</taxon>
        <taxon>Halobacteria</taxon>
        <taxon>Halobacteriales</taxon>
        <taxon>Natrialbaceae</taxon>
        <taxon>Natronorubrum</taxon>
    </lineage>
</organism>
<reference evidence="2" key="1">
    <citation type="submission" date="2017-01" db="EMBL/GenBank/DDBJ databases">
        <authorList>
            <person name="Varghese N."/>
            <person name="Submissions S."/>
        </authorList>
    </citation>
    <scope>NUCLEOTIDE SEQUENCE [LARGE SCALE GENOMIC DNA]</scope>
    <source>
        <strain evidence="2">type strain: HArc-</strain>
    </source>
</reference>
<evidence type="ECO:0000313" key="1">
    <source>
        <dbReference type="EMBL" id="SIS20787.1"/>
    </source>
</evidence>
<name>A0A1N7H7D4_9EURY</name>
<proteinExistence type="predicted"/>
<evidence type="ECO:0000313" key="2">
    <source>
        <dbReference type="Proteomes" id="UP000185936"/>
    </source>
</evidence>
<dbReference type="EMBL" id="FTNR01000029">
    <property type="protein sequence ID" value="SIS20787.1"/>
    <property type="molecule type" value="Genomic_DNA"/>
</dbReference>
<protein>
    <submittedName>
        <fullName evidence="1">Uncharacterized protein</fullName>
    </submittedName>
</protein>
<dbReference type="AlphaFoldDB" id="A0A1N7H7D4"/>
<dbReference type="STRING" id="308853.SAMN05421752_12913"/>
<accession>A0A1N7H7D4</accession>
<keyword evidence="2" id="KW-1185">Reference proteome</keyword>
<sequence>MQDWVEIDPSIRLDQRTERKNESHQHWAIKAALIDRLRSNSAYVGEIDDERKTEDLIGDIRCKLSKSPSDVPKRFVIEVQTNRSDKDVVDATRRHLRFGFAVYWVYQVDAANKRREAEAALTKYMSAPPSLGVASLPEGELRLGSPITWDEFDMQSPKMSCNELYIPTYARSAQCFNHGVFKIDDQRFTIYRFLNREALYVSWHGSDGQQTLPQTSPWSWPELSQRLKEGELSRISPVAGRP</sequence>
<dbReference type="Proteomes" id="UP000185936">
    <property type="component" value="Unassembled WGS sequence"/>
</dbReference>
<gene>
    <name evidence="1" type="ORF">SAMN05421752_12913</name>
</gene>